<proteinExistence type="predicted"/>
<dbReference type="Proteomes" id="UP000027361">
    <property type="component" value="Unassembled WGS sequence"/>
</dbReference>
<organism evidence="2 3">
    <name type="scientific">Tilletiaria anomala (strain ATCC 24038 / CBS 436.72 / UBC 951)</name>
    <dbReference type="NCBI Taxonomy" id="1037660"/>
    <lineage>
        <taxon>Eukaryota</taxon>
        <taxon>Fungi</taxon>
        <taxon>Dikarya</taxon>
        <taxon>Basidiomycota</taxon>
        <taxon>Ustilaginomycotina</taxon>
        <taxon>Exobasidiomycetes</taxon>
        <taxon>Georgefischeriales</taxon>
        <taxon>Tilletiariaceae</taxon>
        <taxon>Tilletiaria</taxon>
    </lineage>
</organism>
<name>A0A066VEY2_TILAU</name>
<keyword evidence="3" id="KW-1185">Reference proteome</keyword>
<comment type="caution">
    <text evidence="2">The sequence shown here is derived from an EMBL/GenBank/DDBJ whole genome shotgun (WGS) entry which is preliminary data.</text>
</comment>
<accession>A0A066VEY2</accession>
<sequence>MWCGSRLRDSEKHNETAGKSSTRLDSHVPASPISSIISFCFTVTLKPFRDGIAAKLSAILKSSSRRLTRASDNASYTQLRPSRRIAYGAACIGSTALSQGLCFLLCIPPNACSTSSSAQASLAEAKTAKRKLVSRCNSKFQNRSNVHALHIDDCDTQGLRSGGRGVGHSVALHPLEGEDQG</sequence>
<feature type="region of interest" description="Disordered" evidence="1">
    <location>
        <begin position="1"/>
        <end position="27"/>
    </location>
</feature>
<dbReference type="GeneID" id="25262015"/>
<gene>
    <name evidence="2" type="ORF">K437DRAFT_192922</name>
</gene>
<evidence type="ECO:0000313" key="3">
    <source>
        <dbReference type="Proteomes" id="UP000027361"/>
    </source>
</evidence>
<evidence type="ECO:0000256" key="1">
    <source>
        <dbReference type="SAM" id="MobiDB-lite"/>
    </source>
</evidence>
<reference evidence="2 3" key="1">
    <citation type="submission" date="2014-05" db="EMBL/GenBank/DDBJ databases">
        <title>Draft genome sequence of a rare smut relative, Tilletiaria anomala UBC 951.</title>
        <authorList>
            <consortium name="DOE Joint Genome Institute"/>
            <person name="Toome M."/>
            <person name="Kuo A."/>
            <person name="Henrissat B."/>
            <person name="Lipzen A."/>
            <person name="Tritt A."/>
            <person name="Yoshinaga Y."/>
            <person name="Zane M."/>
            <person name="Barry K."/>
            <person name="Grigoriev I.V."/>
            <person name="Spatafora J.W."/>
            <person name="Aimea M.C."/>
        </authorList>
    </citation>
    <scope>NUCLEOTIDE SEQUENCE [LARGE SCALE GENOMIC DNA]</scope>
    <source>
        <strain evidence="2 3">UBC 951</strain>
    </source>
</reference>
<feature type="compositionally biased region" description="Basic and acidic residues" evidence="1">
    <location>
        <begin position="1"/>
        <end position="26"/>
    </location>
</feature>
<protein>
    <submittedName>
        <fullName evidence="2">Uncharacterized protein</fullName>
    </submittedName>
</protein>
<dbReference type="EMBL" id="JMSN01000096">
    <property type="protein sequence ID" value="KDN40026.1"/>
    <property type="molecule type" value="Genomic_DNA"/>
</dbReference>
<dbReference type="HOGENOM" id="CLU_1490000_0_0_1"/>
<dbReference type="AlphaFoldDB" id="A0A066VEY2"/>
<dbReference type="InParanoid" id="A0A066VEY2"/>
<evidence type="ECO:0000313" key="2">
    <source>
        <dbReference type="EMBL" id="KDN40026.1"/>
    </source>
</evidence>
<dbReference type="RefSeq" id="XP_013241263.1">
    <property type="nucleotide sequence ID" value="XM_013385809.1"/>
</dbReference>